<sequence length="126" mass="14109">MHITQTYACAGLFVFAAVLMAPNAAADPTAQNCNQILAAGNEGDERVLLCQLYESSSLLAQLGVLVTEGLDRLMVNQGLTPEVVDGPDSADARQKRKHEYLRFGKRKHEYLRFGKRKHEYLRFGRK</sequence>
<dbReference type="WBParaSite" id="Pan_g7979.t1">
    <property type="protein sequence ID" value="Pan_g7979.t1"/>
    <property type="gene ID" value="Pan_g7979"/>
</dbReference>
<accession>A0A7E4WA49</accession>
<evidence type="ECO:0000313" key="8">
    <source>
        <dbReference type="Proteomes" id="UP000492821"/>
    </source>
</evidence>
<comment type="subcellular location">
    <subcellularLocation>
        <location evidence="1">Secreted</location>
    </subcellularLocation>
</comment>
<reference evidence="8" key="1">
    <citation type="journal article" date="2013" name="Genetics">
        <title>The draft genome and transcriptome of Panagrellus redivivus are shaped by the harsh demands of a free-living lifestyle.</title>
        <authorList>
            <person name="Srinivasan J."/>
            <person name="Dillman A.R."/>
            <person name="Macchietto M.G."/>
            <person name="Heikkinen L."/>
            <person name="Lakso M."/>
            <person name="Fracchia K.M."/>
            <person name="Antoshechkin I."/>
            <person name="Mortazavi A."/>
            <person name="Wong G."/>
            <person name="Sternberg P.W."/>
        </authorList>
    </citation>
    <scope>NUCLEOTIDE SEQUENCE [LARGE SCALE GENOMIC DNA]</scope>
    <source>
        <strain evidence="8">MT8872</strain>
    </source>
</reference>
<proteinExistence type="inferred from homology"/>
<evidence type="ECO:0000256" key="1">
    <source>
        <dbReference type="ARBA" id="ARBA00004613"/>
    </source>
</evidence>
<keyword evidence="5" id="KW-0027">Amidation</keyword>
<keyword evidence="3" id="KW-0964">Secreted</keyword>
<protein>
    <submittedName>
        <fullName evidence="9">FMRFamide-like neuropeptides 14</fullName>
    </submittedName>
</protein>
<evidence type="ECO:0000256" key="6">
    <source>
        <dbReference type="ARBA" id="ARBA00023320"/>
    </source>
</evidence>
<name>A0A7E4WA49_PANRE</name>
<dbReference type="Proteomes" id="UP000492821">
    <property type="component" value="Unassembled WGS sequence"/>
</dbReference>
<feature type="signal peptide" evidence="7">
    <location>
        <begin position="1"/>
        <end position="26"/>
    </location>
</feature>
<evidence type="ECO:0000256" key="5">
    <source>
        <dbReference type="ARBA" id="ARBA00022815"/>
    </source>
</evidence>
<reference evidence="9" key="2">
    <citation type="submission" date="2020-10" db="UniProtKB">
        <authorList>
            <consortium name="WormBaseParasite"/>
        </authorList>
    </citation>
    <scope>IDENTIFICATION</scope>
</reference>
<evidence type="ECO:0000256" key="4">
    <source>
        <dbReference type="ARBA" id="ARBA00022685"/>
    </source>
</evidence>
<keyword evidence="6" id="KW-0527">Neuropeptide</keyword>
<dbReference type="GO" id="GO:0007218">
    <property type="term" value="P:neuropeptide signaling pathway"/>
    <property type="evidence" value="ECO:0007669"/>
    <property type="project" value="UniProtKB-KW"/>
</dbReference>
<keyword evidence="8" id="KW-1185">Reference proteome</keyword>
<evidence type="ECO:0000256" key="3">
    <source>
        <dbReference type="ARBA" id="ARBA00022525"/>
    </source>
</evidence>
<dbReference type="GO" id="GO:0005576">
    <property type="term" value="C:extracellular region"/>
    <property type="evidence" value="ECO:0007669"/>
    <property type="project" value="UniProtKB-SubCell"/>
</dbReference>
<evidence type="ECO:0000256" key="2">
    <source>
        <dbReference type="ARBA" id="ARBA00006356"/>
    </source>
</evidence>
<dbReference type="InterPro" id="IPR002544">
    <property type="entry name" value="FMRFamid-related_peptide-like"/>
</dbReference>
<dbReference type="Pfam" id="PF01581">
    <property type="entry name" value="FARP"/>
    <property type="match status" value="3"/>
</dbReference>
<keyword evidence="7" id="KW-0732">Signal</keyword>
<comment type="similarity">
    <text evidence="2">Belongs to the FARP (FMRFamide related peptide) family.</text>
</comment>
<dbReference type="AlphaFoldDB" id="A0A7E4WA49"/>
<evidence type="ECO:0000256" key="7">
    <source>
        <dbReference type="SAM" id="SignalP"/>
    </source>
</evidence>
<organism evidence="8 9">
    <name type="scientific">Panagrellus redivivus</name>
    <name type="common">Microworm</name>
    <dbReference type="NCBI Taxonomy" id="6233"/>
    <lineage>
        <taxon>Eukaryota</taxon>
        <taxon>Metazoa</taxon>
        <taxon>Ecdysozoa</taxon>
        <taxon>Nematoda</taxon>
        <taxon>Chromadorea</taxon>
        <taxon>Rhabditida</taxon>
        <taxon>Tylenchina</taxon>
        <taxon>Panagrolaimomorpha</taxon>
        <taxon>Panagrolaimoidea</taxon>
        <taxon>Panagrolaimidae</taxon>
        <taxon>Panagrellus</taxon>
    </lineage>
</organism>
<evidence type="ECO:0000313" key="9">
    <source>
        <dbReference type="WBParaSite" id="Pan_g7979.t1"/>
    </source>
</evidence>
<keyword evidence="4" id="KW-0165">Cleavage on pair of basic residues</keyword>
<feature type="chain" id="PRO_5028925800" evidence="7">
    <location>
        <begin position="27"/>
        <end position="126"/>
    </location>
</feature>